<evidence type="ECO:0000313" key="3">
    <source>
        <dbReference type="Proteomes" id="UP001159405"/>
    </source>
</evidence>
<feature type="non-terminal residue" evidence="2">
    <location>
        <position position="1"/>
    </location>
</feature>
<dbReference type="Pfam" id="PF10927">
    <property type="entry name" value="DUF2738"/>
    <property type="match status" value="1"/>
</dbReference>
<sequence>KEAKYYKVIDSKIKYKRIPIEVKYQNEKKDRLIIETPLLFSFGVNEKKNQETKMLVGKDSVNPFQYLDQYCHVHMALIIEGIFISKTVVSLQIKVHKCYVKQLKPRQSLRKINESDNESNDESDTETVEQSEVDNIEDLIISDKVDE</sequence>
<evidence type="ECO:0000256" key="1">
    <source>
        <dbReference type="SAM" id="MobiDB-lite"/>
    </source>
</evidence>
<dbReference type="InterPro" id="IPR024416">
    <property type="entry name" value="DUF2738"/>
</dbReference>
<keyword evidence="3" id="KW-1185">Reference proteome</keyword>
<dbReference type="EMBL" id="CALNXK010000113">
    <property type="protein sequence ID" value="CAH3159007.1"/>
    <property type="molecule type" value="Genomic_DNA"/>
</dbReference>
<proteinExistence type="predicted"/>
<reference evidence="2 3" key="1">
    <citation type="submission" date="2022-05" db="EMBL/GenBank/DDBJ databases">
        <authorList>
            <consortium name="Genoscope - CEA"/>
            <person name="William W."/>
        </authorList>
    </citation>
    <scope>NUCLEOTIDE SEQUENCE [LARGE SCALE GENOMIC DNA]</scope>
</reference>
<feature type="compositionally biased region" description="Acidic residues" evidence="1">
    <location>
        <begin position="115"/>
        <end position="137"/>
    </location>
</feature>
<gene>
    <name evidence="2" type="ORF">PLOB_00003670</name>
</gene>
<dbReference type="Proteomes" id="UP001159405">
    <property type="component" value="Unassembled WGS sequence"/>
</dbReference>
<organism evidence="2 3">
    <name type="scientific">Porites lobata</name>
    <dbReference type="NCBI Taxonomy" id="104759"/>
    <lineage>
        <taxon>Eukaryota</taxon>
        <taxon>Metazoa</taxon>
        <taxon>Cnidaria</taxon>
        <taxon>Anthozoa</taxon>
        <taxon>Hexacorallia</taxon>
        <taxon>Scleractinia</taxon>
        <taxon>Fungiina</taxon>
        <taxon>Poritidae</taxon>
        <taxon>Porites</taxon>
    </lineage>
</organism>
<protein>
    <submittedName>
        <fullName evidence="2">Uncharacterized protein</fullName>
    </submittedName>
</protein>
<evidence type="ECO:0000313" key="2">
    <source>
        <dbReference type="EMBL" id="CAH3159007.1"/>
    </source>
</evidence>
<name>A0ABN8QAN7_9CNID</name>
<feature type="region of interest" description="Disordered" evidence="1">
    <location>
        <begin position="110"/>
        <end position="147"/>
    </location>
</feature>
<comment type="caution">
    <text evidence="2">The sequence shown here is derived from an EMBL/GenBank/DDBJ whole genome shotgun (WGS) entry which is preliminary data.</text>
</comment>
<accession>A0ABN8QAN7</accession>